<evidence type="ECO:0000313" key="3">
    <source>
        <dbReference type="Proteomes" id="UP001159405"/>
    </source>
</evidence>
<proteinExistence type="predicted"/>
<dbReference type="Proteomes" id="UP001159405">
    <property type="component" value="Unassembled WGS sequence"/>
</dbReference>
<organism evidence="2 3">
    <name type="scientific">Porites lobata</name>
    <dbReference type="NCBI Taxonomy" id="104759"/>
    <lineage>
        <taxon>Eukaryota</taxon>
        <taxon>Metazoa</taxon>
        <taxon>Cnidaria</taxon>
        <taxon>Anthozoa</taxon>
        <taxon>Hexacorallia</taxon>
        <taxon>Scleractinia</taxon>
        <taxon>Fungiina</taxon>
        <taxon>Poritidae</taxon>
        <taxon>Porites</taxon>
    </lineage>
</organism>
<dbReference type="SUPFAM" id="SSF56672">
    <property type="entry name" value="DNA/RNA polymerases"/>
    <property type="match status" value="1"/>
</dbReference>
<keyword evidence="3" id="KW-1185">Reference proteome</keyword>
<feature type="non-terminal residue" evidence="2">
    <location>
        <position position="1"/>
    </location>
</feature>
<feature type="compositionally biased region" description="Basic and acidic residues" evidence="1">
    <location>
        <begin position="556"/>
        <end position="567"/>
    </location>
</feature>
<dbReference type="PANTHER" id="PTHR33206:SF1">
    <property type="entry name" value="DNA-DIRECTED DNA POLYMERASE"/>
    <property type="match status" value="1"/>
</dbReference>
<feature type="compositionally biased region" description="Acidic residues" evidence="1">
    <location>
        <begin position="493"/>
        <end position="527"/>
    </location>
</feature>
<feature type="region of interest" description="Disordered" evidence="1">
    <location>
        <begin position="539"/>
        <end position="573"/>
    </location>
</feature>
<reference evidence="2 3" key="1">
    <citation type="submission" date="2022-05" db="EMBL/GenBank/DDBJ databases">
        <authorList>
            <consortium name="Genoscope - CEA"/>
            <person name="William W."/>
        </authorList>
    </citation>
    <scope>NUCLEOTIDE SEQUENCE [LARGE SCALE GENOMIC DNA]</scope>
</reference>
<evidence type="ECO:0000256" key="1">
    <source>
        <dbReference type="SAM" id="MobiDB-lite"/>
    </source>
</evidence>
<evidence type="ECO:0000313" key="2">
    <source>
        <dbReference type="EMBL" id="CAH3182542.1"/>
    </source>
</evidence>
<dbReference type="EMBL" id="CALNXK010000326">
    <property type="protein sequence ID" value="CAH3182542.1"/>
    <property type="molecule type" value="Genomic_DNA"/>
</dbReference>
<comment type="caution">
    <text evidence="2">The sequence shown here is derived from an EMBL/GenBank/DDBJ whole genome shotgun (WGS) entry which is preliminary data.</text>
</comment>
<sequence>SSSWQQEPRSITDLPEAQQSLVPEYRNHWHQIRTRFSRKNRLLDWYNFRLSSLQPQELITHLNNIFTDQSTVFKLNVSFGFILRNNETGALQYYYASRNNEQVFEAPFQITTAADLQQVREALLNLDVLEWIRQRRPNSKWVVEQVTNITFFVTKLRGHPIGRGTYLPSYLAENHGLVALDRNHQTGKIYSDNLCFFRALALHNGCHPKNLERDARHYYERYREFFPEKKKFCGVKLKELIDLEHLYEVNIFVYSLEPTKPDGEEGEEDIEKEEEDFAPEIAAQLIHRSLCHYPTTLYLNLYQNHFSYIKDLKKYAKSYSCSRCGTLWKHVGMLNRHERTCEAKVNYQFPGGAYKTPPTIFQLLEDEGLTVPEHLKFFPYRATFDFECMFTPETDLNDTEKLTWDAKHIPLSVSVCSNVPDYDQPKCFVSDGDSKLLVKEMLEHLVKISEQSYDLLRKEFNFLFEAIDQKLQDLKQKSEAGDPSKTNTVENLTQEDSDDEGEDLMDTDNEEEEEIESETEEDRVFIDDDVEEQGASFYRALDRENEDQSENDPECAYDRPEDNSPEPKKKKVHPLKKLRDRFQEYLQELPVLGFNSGKYDLNAVKEFLFPVLVQNEGVQFTIKRNHNFMCLKTPHLRFLDVTNFLAPGFSYDKFLKAYECPQTKGFFPYEWLDSLEKLKHPSLPPHEAFFSTLKNQNISDEDYQYCQQVWSNNNMQTFREFLIWYNNLDVQPFCEALEKMCAFWKDKKIDMLRQGISIPGVTLTYLFTTLESGIFFSLFDEKNKDLYYLFKKNMVGGPSIIFHRYHEAGKTKIRKKEMEDQGKQAKTCQKIVGYDANALYLWAIMQDMPTGSFTRRREETGFKRESSSRMATEWLEWKAHEGGIFIRHQMNNTEKRIGERKIPVDGFHGPSQTVFQLHGCWWHGHICHLTKGKEMNEKRKRPMAELREETKETSKYIKDQGYNLVEIYKCQWRRIKKTNSQVQQFLNSKFNRPLDHHKTLTQDQILSAIRNESLFGVVECDVRVPDALKPKFAEMCPIFKNIEISREDIGQHMQTFAEEENIMSQPRRSLVGSYFGEKILLASPLIKWYLEHGLEVTHIYQVVEYTPVPCFQPFGEAVSDARRAGDVDPNKAIIADTMKLVGNSSYGKTITDQERHREVQFCEETKASRLINKPFFRQIELIDKNTFEVQSCKKKIKLNLPMQIGFFVYQYAKLRMLQFYFDFMDKYLDRSDFQYCEMDTDSAYIAIAGQSVESLVKPELREEFEADKANWFPRTDTPEHKAYDKRTPGLFKEEWTGAGIIGLSRKTYYCFGAYDKFSCKGVNKKTNDINKEKYLNVLLTKQSSPGLNKSFRVVNNSMYTYEQVRDGFSYFYPKRKVLEDGVTTMPLDI</sequence>
<evidence type="ECO:0008006" key="4">
    <source>
        <dbReference type="Google" id="ProtNLM"/>
    </source>
</evidence>
<protein>
    <recommendedName>
        <fullName evidence="4">C2H2-type domain-containing protein</fullName>
    </recommendedName>
</protein>
<dbReference type="InterPro" id="IPR043502">
    <property type="entry name" value="DNA/RNA_pol_sf"/>
</dbReference>
<dbReference type="Gene3D" id="3.40.960.10">
    <property type="entry name" value="VSR Endonuclease"/>
    <property type="match status" value="1"/>
</dbReference>
<feature type="region of interest" description="Disordered" evidence="1">
    <location>
        <begin position="474"/>
        <end position="527"/>
    </location>
</feature>
<dbReference type="PANTHER" id="PTHR33206">
    <property type="entry name" value="PROTEIN CBG10425"/>
    <property type="match status" value="1"/>
</dbReference>
<gene>
    <name evidence="2" type="ORF">PLOB_00027053</name>
</gene>
<name>A0ABN8RT77_9CNID</name>
<feature type="compositionally biased region" description="Acidic residues" evidence="1">
    <location>
        <begin position="544"/>
        <end position="555"/>
    </location>
</feature>
<accession>A0ABN8RT77</accession>